<reference evidence="1 2" key="1">
    <citation type="journal article" date="2019" name="Nat. Ecol. Evol.">
        <title>Megaphylogeny resolves global patterns of mushroom evolution.</title>
        <authorList>
            <person name="Varga T."/>
            <person name="Krizsan K."/>
            <person name="Foldi C."/>
            <person name="Dima B."/>
            <person name="Sanchez-Garcia M."/>
            <person name="Sanchez-Ramirez S."/>
            <person name="Szollosi G.J."/>
            <person name="Szarkandi J.G."/>
            <person name="Papp V."/>
            <person name="Albert L."/>
            <person name="Andreopoulos W."/>
            <person name="Angelini C."/>
            <person name="Antonin V."/>
            <person name="Barry K.W."/>
            <person name="Bougher N.L."/>
            <person name="Buchanan P."/>
            <person name="Buyck B."/>
            <person name="Bense V."/>
            <person name="Catcheside P."/>
            <person name="Chovatia M."/>
            <person name="Cooper J."/>
            <person name="Damon W."/>
            <person name="Desjardin D."/>
            <person name="Finy P."/>
            <person name="Geml J."/>
            <person name="Haridas S."/>
            <person name="Hughes K."/>
            <person name="Justo A."/>
            <person name="Karasinski D."/>
            <person name="Kautmanova I."/>
            <person name="Kiss B."/>
            <person name="Kocsube S."/>
            <person name="Kotiranta H."/>
            <person name="LaButti K.M."/>
            <person name="Lechner B.E."/>
            <person name="Liimatainen K."/>
            <person name="Lipzen A."/>
            <person name="Lukacs Z."/>
            <person name="Mihaltcheva S."/>
            <person name="Morgado L.N."/>
            <person name="Niskanen T."/>
            <person name="Noordeloos M.E."/>
            <person name="Ohm R.A."/>
            <person name="Ortiz-Santana B."/>
            <person name="Ovrebo C."/>
            <person name="Racz N."/>
            <person name="Riley R."/>
            <person name="Savchenko A."/>
            <person name="Shiryaev A."/>
            <person name="Soop K."/>
            <person name="Spirin V."/>
            <person name="Szebenyi C."/>
            <person name="Tomsovsky M."/>
            <person name="Tulloss R.E."/>
            <person name="Uehling J."/>
            <person name="Grigoriev I.V."/>
            <person name="Vagvolgyi C."/>
            <person name="Papp T."/>
            <person name="Martin F.M."/>
            <person name="Miettinen O."/>
            <person name="Hibbett D.S."/>
            <person name="Nagy L.G."/>
        </authorList>
    </citation>
    <scope>NUCLEOTIDE SEQUENCE [LARGE SCALE GENOMIC DNA]</scope>
    <source>
        <strain evidence="1 2">CBS 166.37</strain>
    </source>
</reference>
<accession>A0A5C3LLK5</accession>
<proteinExistence type="predicted"/>
<protein>
    <submittedName>
        <fullName evidence="1">Uncharacterized protein</fullName>
    </submittedName>
</protein>
<keyword evidence="2" id="KW-1185">Reference proteome</keyword>
<dbReference type="Proteomes" id="UP000308652">
    <property type="component" value="Unassembled WGS sequence"/>
</dbReference>
<name>A0A5C3LLK5_9AGAR</name>
<evidence type="ECO:0000313" key="1">
    <source>
        <dbReference type="EMBL" id="TFK33407.1"/>
    </source>
</evidence>
<organism evidence="1 2">
    <name type="scientific">Crucibulum laeve</name>
    <dbReference type="NCBI Taxonomy" id="68775"/>
    <lineage>
        <taxon>Eukaryota</taxon>
        <taxon>Fungi</taxon>
        <taxon>Dikarya</taxon>
        <taxon>Basidiomycota</taxon>
        <taxon>Agaricomycotina</taxon>
        <taxon>Agaricomycetes</taxon>
        <taxon>Agaricomycetidae</taxon>
        <taxon>Agaricales</taxon>
        <taxon>Agaricineae</taxon>
        <taxon>Nidulariaceae</taxon>
        <taxon>Crucibulum</taxon>
    </lineage>
</organism>
<sequence length="114" mass="13646">MSGLWRWLRRSIMISRTGSRYSFLVSFTLSWFQHWHRAYVHLIRVANDSPCAEGFLRQRYIQKLYLTRQNQSGLPIKAKCLFLSFRISHEVAHEAHPWGESIMRLLFFLFQSTP</sequence>
<evidence type="ECO:0000313" key="2">
    <source>
        <dbReference type="Proteomes" id="UP000308652"/>
    </source>
</evidence>
<gene>
    <name evidence="1" type="ORF">BDQ12DRAFT_440875</name>
</gene>
<dbReference type="AlphaFoldDB" id="A0A5C3LLK5"/>
<dbReference type="EMBL" id="ML213649">
    <property type="protein sequence ID" value="TFK33407.1"/>
    <property type="molecule type" value="Genomic_DNA"/>
</dbReference>